<dbReference type="KEGG" id="cga:Celgi_0661"/>
<protein>
    <recommendedName>
        <fullName evidence="3">Abi-like protein</fullName>
    </recommendedName>
</protein>
<dbReference type="HOGENOM" id="CLU_063614_0_0_11"/>
<gene>
    <name evidence="1" type="ordered locus">Celgi_0661</name>
</gene>
<evidence type="ECO:0008006" key="3">
    <source>
        <dbReference type="Google" id="ProtNLM"/>
    </source>
</evidence>
<proteinExistence type="predicted"/>
<name>F8A7C2_CELGA</name>
<dbReference type="AlphaFoldDB" id="F8A7C2"/>
<dbReference type="eggNOG" id="ENOG502ZB8C">
    <property type="taxonomic scope" value="Bacteria"/>
</dbReference>
<organism evidence="1 2">
    <name type="scientific">Cellulomonas gilvus (strain ATCC 13127 / NRRL B-14078)</name>
    <name type="common">Cellvibrio gilvus</name>
    <dbReference type="NCBI Taxonomy" id="593907"/>
    <lineage>
        <taxon>Bacteria</taxon>
        <taxon>Bacillati</taxon>
        <taxon>Actinomycetota</taxon>
        <taxon>Actinomycetes</taxon>
        <taxon>Micrococcales</taxon>
        <taxon>Cellulomonadaceae</taxon>
        <taxon>Cellulomonas</taxon>
    </lineage>
</organism>
<evidence type="ECO:0000313" key="1">
    <source>
        <dbReference type="EMBL" id="AEI11180.1"/>
    </source>
</evidence>
<dbReference type="Proteomes" id="UP000000485">
    <property type="component" value="Chromosome"/>
</dbReference>
<sequence length="367" mass="41485">MSESATSPHPSRDAVWELLSEPRLAPYLRAADDDRSTAVALYEWNAKTAAAAFETVGHLEVLLRNALDRALTHHFDEHRRGIAWFLLETPGGQEVAAQVDAVRARLRARGQESRHQIVAGLSFGFWSGLLGPRYEDVWRESLHKAFPNGNGQRKQVSAAVERVRKFRNRLAHHDSMINVDVPFEIRQVIEVASYISTDAAAWLTDVSRAMDVYRERPVTVQDTVVVPAREAWRMYELHHAYVCQAGRTFRPITRMAFYAEQSIKADVPLIVHRRDNVEWTDDEAARLLASTDRFDRKIAPLISAFRSAGWTEGRYQVFLLTRPGDARHRALTSPLPHAGVGRGSAFVQRQRYTSLHALEVASSTSDL</sequence>
<dbReference type="RefSeq" id="WP_013882703.1">
    <property type="nucleotide sequence ID" value="NC_015671.1"/>
</dbReference>
<accession>F8A7C2</accession>
<keyword evidence="2" id="KW-1185">Reference proteome</keyword>
<reference evidence="2" key="1">
    <citation type="submission" date="2011-04" db="EMBL/GenBank/DDBJ databases">
        <title>Complete sequence of Cellvibrio gilvus ATCC 13127.</title>
        <authorList>
            <person name="Lucas S."/>
            <person name="Han J."/>
            <person name="Lapidus A."/>
            <person name="Cheng J.-F."/>
            <person name="Goodwin L."/>
            <person name="Pitluck S."/>
            <person name="Peters L."/>
            <person name="Munk A."/>
            <person name="Detter J.C."/>
            <person name="Han C."/>
            <person name="Tapia R."/>
            <person name="Land M."/>
            <person name="Hauser L."/>
            <person name="Kyrpides N."/>
            <person name="Ivanova N."/>
            <person name="Ovchinnikova G."/>
            <person name="Pagani I."/>
            <person name="Mead D."/>
            <person name="Brumm P."/>
            <person name="Woyke T."/>
        </authorList>
    </citation>
    <scope>NUCLEOTIDE SEQUENCE [LARGE SCALE GENOMIC DNA]</scope>
    <source>
        <strain evidence="2">ATCC 13127 / NRRL B-14078</strain>
    </source>
</reference>
<dbReference type="EMBL" id="CP002665">
    <property type="protein sequence ID" value="AEI11180.1"/>
    <property type="molecule type" value="Genomic_DNA"/>
</dbReference>
<evidence type="ECO:0000313" key="2">
    <source>
        <dbReference type="Proteomes" id="UP000000485"/>
    </source>
</evidence>
<dbReference type="STRING" id="593907.Celgi_0661"/>